<organism evidence="1 2">
    <name type="scientific">Methanospirillum stamsii</name>
    <dbReference type="NCBI Taxonomy" id="1277351"/>
    <lineage>
        <taxon>Archaea</taxon>
        <taxon>Methanobacteriati</taxon>
        <taxon>Methanobacteriota</taxon>
        <taxon>Stenosarchaea group</taxon>
        <taxon>Methanomicrobia</taxon>
        <taxon>Methanomicrobiales</taxon>
        <taxon>Methanospirillaceae</taxon>
        <taxon>Methanospirillum</taxon>
    </lineage>
</organism>
<dbReference type="RefSeq" id="WP_109941623.1">
    <property type="nucleotide sequence ID" value="NZ_CP176366.1"/>
</dbReference>
<dbReference type="AlphaFoldDB" id="A0A2V2N997"/>
<protein>
    <submittedName>
        <fullName evidence="1">Uncharacterized protein</fullName>
    </submittedName>
</protein>
<sequence>MQNYCIEKKHEVESLKGINDIPATPGIKGPHMSNTTTSVFKGSCIPWQMQREGLLYVRVPAGEKGPTEKGWNQLPQGRCYSDPVLALHLEHGGNYGYYPAPGSDILSIDVDDAEAFHDAGGENLVRDTFRYSAWPDWHKYRAIVHCPDIPLHFCGHKLSIRNSLGQTVVELFFPAGMEKTGGQCIGPGSIHPNGNRYEIYDPDARIMTVRWSDIENITRTISPDTGAYPVFEQDCLDSSQSSKKNVTQRYGLSVMDNLPLEARISGNEIRGKHPVHGSTSSGGNIVMNPGKGLVYCFRCAAGYDAAGWDAICQGIMPCGGTYDSDVMKRHLQVLDQEKPEVRFLERIAWKKARRRS</sequence>
<dbReference type="Proteomes" id="UP000245934">
    <property type="component" value="Unassembled WGS sequence"/>
</dbReference>
<dbReference type="OrthoDB" id="110923at2157"/>
<proteinExistence type="predicted"/>
<dbReference type="Gene3D" id="3.90.580.10">
    <property type="entry name" value="Zinc finger, CHC2-type domain"/>
    <property type="match status" value="1"/>
</dbReference>
<dbReference type="GO" id="GO:0008270">
    <property type="term" value="F:zinc ion binding"/>
    <property type="evidence" value="ECO:0007669"/>
    <property type="project" value="InterPro"/>
</dbReference>
<dbReference type="GO" id="GO:0006260">
    <property type="term" value="P:DNA replication"/>
    <property type="evidence" value="ECO:0007669"/>
    <property type="project" value="InterPro"/>
</dbReference>
<dbReference type="GeneID" id="97610673"/>
<gene>
    <name evidence="1" type="ORF">DLD82_13320</name>
</gene>
<dbReference type="GO" id="GO:0003677">
    <property type="term" value="F:DNA binding"/>
    <property type="evidence" value="ECO:0007669"/>
    <property type="project" value="InterPro"/>
</dbReference>
<evidence type="ECO:0000313" key="2">
    <source>
        <dbReference type="Proteomes" id="UP000245934"/>
    </source>
</evidence>
<dbReference type="EMBL" id="QGMZ01000029">
    <property type="protein sequence ID" value="PWR71853.1"/>
    <property type="molecule type" value="Genomic_DNA"/>
</dbReference>
<keyword evidence="2" id="KW-1185">Reference proteome</keyword>
<accession>A0A2V2N997</accession>
<name>A0A2V2N997_9EURY</name>
<dbReference type="InterPro" id="IPR036977">
    <property type="entry name" value="DNA_primase_Znf_CHC2"/>
</dbReference>
<evidence type="ECO:0000313" key="1">
    <source>
        <dbReference type="EMBL" id="PWR71853.1"/>
    </source>
</evidence>
<comment type="caution">
    <text evidence="1">The sequence shown here is derived from an EMBL/GenBank/DDBJ whole genome shotgun (WGS) entry which is preliminary data.</text>
</comment>
<reference evidence="1 2" key="1">
    <citation type="submission" date="2018-05" db="EMBL/GenBank/DDBJ databases">
        <title>Draft genome of Methanospirillum stamsii Pt1.</title>
        <authorList>
            <person name="Dueholm M.S."/>
            <person name="Nielsen P.H."/>
            <person name="Bakmann L.F."/>
            <person name="Otzen D.E."/>
        </authorList>
    </citation>
    <scope>NUCLEOTIDE SEQUENCE [LARGE SCALE GENOMIC DNA]</scope>
    <source>
        <strain evidence="1 2">Pt1</strain>
    </source>
</reference>